<dbReference type="OrthoDB" id="3430118at2"/>
<keyword evidence="2" id="KW-1185">Reference proteome</keyword>
<name>F5XRL4_MICPN</name>
<organism evidence="1 2">
    <name type="scientific">Microlunatus phosphovorus (strain ATCC 700054 / DSM 10555 / JCM 9379 / NBRC 101784 / NCIMB 13414 / VKM Ac-1990 / NM-1)</name>
    <dbReference type="NCBI Taxonomy" id="1032480"/>
    <lineage>
        <taxon>Bacteria</taxon>
        <taxon>Bacillati</taxon>
        <taxon>Actinomycetota</taxon>
        <taxon>Actinomycetes</taxon>
        <taxon>Propionibacteriales</taxon>
        <taxon>Propionibacteriaceae</taxon>
        <taxon>Microlunatus</taxon>
    </lineage>
</organism>
<gene>
    <name evidence="1" type="ordered locus">MLP_16900</name>
</gene>
<evidence type="ECO:0000313" key="2">
    <source>
        <dbReference type="Proteomes" id="UP000007947"/>
    </source>
</evidence>
<dbReference type="HOGENOM" id="CLU_2683761_0_0_11"/>
<dbReference type="eggNOG" id="ENOG502ZRVU">
    <property type="taxonomic scope" value="Bacteria"/>
</dbReference>
<dbReference type="EMBL" id="AP012204">
    <property type="protein sequence ID" value="BAK34704.1"/>
    <property type="molecule type" value="Genomic_DNA"/>
</dbReference>
<evidence type="ECO:0000313" key="1">
    <source>
        <dbReference type="EMBL" id="BAK34704.1"/>
    </source>
</evidence>
<dbReference type="Proteomes" id="UP000007947">
    <property type="component" value="Chromosome"/>
</dbReference>
<proteinExistence type="predicted"/>
<dbReference type="STRING" id="1032480.MLP_16900"/>
<dbReference type="RefSeq" id="WP_013862587.1">
    <property type="nucleotide sequence ID" value="NC_015635.1"/>
</dbReference>
<sequence>MKRLTISVSDEIAEKARRAVESGNAESVSAYFGELAEREPDWVAAREAVDEMIVDIGGIPDEARAWARQTLGML</sequence>
<protein>
    <submittedName>
        <fullName evidence="1">Uncharacterized protein</fullName>
    </submittedName>
</protein>
<reference evidence="1 2" key="1">
    <citation type="submission" date="2011-05" db="EMBL/GenBank/DDBJ databases">
        <title>Whole genome sequence of Microlunatus phosphovorus NM-1.</title>
        <authorList>
            <person name="Hosoyama A."/>
            <person name="Sasaki K."/>
            <person name="Harada T."/>
            <person name="Igarashi R."/>
            <person name="Kawakoshi A."/>
            <person name="Sasagawa M."/>
            <person name="Fukada J."/>
            <person name="Nakamura S."/>
            <person name="Katano Y."/>
            <person name="Hanada S."/>
            <person name="Kamagata Y."/>
            <person name="Nakamura N."/>
            <person name="Yamazaki S."/>
            <person name="Fujita N."/>
        </authorList>
    </citation>
    <scope>NUCLEOTIDE SEQUENCE [LARGE SCALE GENOMIC DNA]</scope>
    <source>
        <strain evidence="2">ATCC 700054 / DSM 10555 / JCM 9379 / NBRC 101784 / NCIMB 13414 / VKM Ac-1990 / NM-1</strain>
    </source>
</reference>
<dbReference type="KEGG" id="mph:MLP_16900"/>
<dbReference type="AlphaFoldDB" id="F5XRL4"/>
<accession>F5XRL4</accession>